<dbReference type="PANTHER" id="PTHR46394:SF1">
    <property type="entry name" value="PNPLA DOMAIN-CONTAINING PROTEIN"/>
    <property type="match status" value="1"/>
</dbReference>
<evidence type="ECO:0000313" key="3">
    <source>
        <dbReference type="EMBL" id="QHS78982.1"/>
    </source>
</evidence>
<dbReference type="EMBL" id="MN740625">
    <property type="protein sequence ID" value="QHS78982.1"/>
    <property type="molecule type" value="Genomic_DNA"/>
</dbReference>
<evidence type="ECO:0000256" key="1">
    <source>
        <dbReference type="ARBA" id="ARBA00023098"/>
    </source>
</evidence>
<accession>A0A6C0AGY1</accession>
<dbReference type="Pfam" id="PF01734">
    <property type="entry name" value="Patatin"/>
    <property type="match status" value="1"/>
</dbReference>
<sequence>MIEHLVISSAGPDGLIQLGMLQQLQQESILDISTLKSIHGSSAGSILGVLLAMGVPIQEMVDYFIQRPLDKWFKIDMENMFTHKGFVDSSCFEELLLPFFNAYDIPLSITMKEFHERSGMNIHIYTTSVTHMNSVDVNPQTFPELPVIQAISMSSAIPFLFTPIVYKGEYYIDGGLVNHCPIPEADQDTLLVVMIDHKRTVNLDSPIEFMQHIFVKLVDIVCSNTVAPNGKFVYIFTTPIGSIHPYHIGKVLCNQPFREELVEMGRQCISNRGDKLPI</sequence>
<evidence type="ECO:0000259" key="2">
    <source>
        <dbReference type="PROSITE" id="PS51635"/>
    </source>
</evidence>
<keyword evidence="1" id="KW-0443">Lipid metabolism</keyword>
<dbReference type="InterPro" id="IPR016035">
    <property type="entry name" value="Acyl_Trfase/lysoPLipase"/>
</dbReference>
<organism evidence="3">
    <name type="scientific">viral metagenome</name>
    <dbReference type="NCBI Taxonomy" id="1070528"/>
    <lineage>
        <taxon>unclassified sequences</taxon>
        <taxon>metagenomes</taxon>
        <taxon>organismal metagenomes</taxon>
    </lineage>
</organism>
<proteinExistence type="predicted"/>
<protein>
    <recommendedName>
        <fullName evidence="2">PNPLA domain-containing protein</fullName>
    </recommendedName>
</protein>
<feature type="domain" description="PNPLA" evidence="2">
    <location>
        <begin position="5"/>
        <end position="186"/>
    </location>
</feature>
<name>A0A6C0AGY1_9ZZZZ</name>
<dbReference type="Gene3D" id="3.40.1090.10">
    <property type="entry name" value="Cytosolic phospholipase A2 catalytic domain"/>
    <property type="match status" value="2"/>
</dbReference>
<dbReference type="PROSITE" id="PS51635">
    <property type="entry name" value="PNPLA"/>
    <property type="match status" value="1"/>
</dbReference>
<dbReference type="InterPro" id="IPR052580">
    <property type="entry name" value="Lipid_Hydrolase"/>
</dbReference>
<dbReference type="InterPro" id="IPR002641">
    <property type="entry name" value="PNPLA_dom"/>
</dbReference>
<dbReference type="GO" id="GO:0006629">
    <property type="term" value="P:lipid metabolic process"/>
    <property type="evidence" value="ECO:0007669"/>
    <property type="project" value="UniProtKB-KW"/>
</dbReference>
<dbReference type="AlphaFoldDB" id="A0A6C0AGY1"/>
<reference evidence="3" key="1">
    <citation type="journal article" date="2020" name="Nature">
        <title>Giant virus diversity and host interactions through global metagenomics.</title>
        <authorList>
            <person name="Schulz F."/>
            <person name="Roux S."/>
            <person name="Paez-Espino D."/>
            <person name="Jungbluth S."/>
            <person name="Walsh D.A."/>
            <person name="Denef V.J."/>
            <person name="McMahon K.D."/>
            <person name="Konstantinidis K.T."/>
            <person name="Eloe-Fadrosh E.A."/>
            <person name="Kyrpides N.C."/>
            <person name="Woyke T."/>
        </authorList>
    </citation>
    <scope>NUCLEOTIDE SEQUENCE</scope>
    <source>
        <strain evidence="3">GVMAG-S-1035118-87</strain>
    </source>
</reference>
<dbReference type="PANTHER" id="PTHR46394">
    <property type="entry name" value="ANNEXIN"/>
    <property type="match status" value="1"/>
</dbReference>
<dbReference type="SUPFAM" id="SSF52151">
    <property type="entry name" value="FabD/lysophospholipase-like"/>
    <property type="match status" value="1"/>
</dbReference>